<dbReference type="InterPro" id="IPR001594">
    <property type="entry name" value="Palmitoyltrfase_DHHC"/>
</dbReference>
<feature type="transmembrane region" description="Helical" evidence="7">
    <location>
        <begin position="205"/>
        <end position="223"/>
    </location>
</feature>
<evidence type="ECO:0000259" key="9">
    <source>
        <dbReference type="Pfam" id="PF01529"/>
    </source>
</evidence>
<evidence type="ECO:0000256" key="8">
    <source>
        <dbReference type="SAM" id="MobiDB-lite"/>
    </source>
</evidence>
<keyword evidence="3 7" id="KW-0812">Transmembrane</keyword>
<organism evidence="10">
    <name type="scientific">Palpitomonas bilix</name>
    <dbReference type="NCBI Taxonomy" id="652834"/>
    <lineage>
        <taxon>Eukaryota</taxon>
        <taxon>Eukaryota incertae sedis</taxon>
    </lineage>
</organism>
<comment type="subcellular location">
    <subcellularLocation>
        <location evidence="1">Membrane</location>
        <topology evidence="1">Multi-pass membrane protein</topology>
    </subcellularLocation>
</comment>
<feature type="transmembrane region" description="Helical" evidence="7">
    <location>
        <begin position="243"/>
        <end position="269"/>
    </location>
</feature>
<dbReference type="InterPro" id="IPR039859">
    <property type="entry name" value="PFA4/ZDH16/20/ERF2-like"/>
</dbReference>
<keyword evidence="2 7" id="KW-0808">Transferase</keyword>
<keyword evidence="5 7" id="KW-0472">Membrane</keyword>
<keyword evidence="4 7" id="KW-1133">Transmembrane helix</keyword>
<feature type="region of interest" description="Disordered" evidence="8">
    <location>
        <begin position="345"/>
        <end position="383"/>
    </location>
</feature>
<gene>
    <name evidence="10" type="ORF">PBIL07802_LOCUS18968</name>
</gene>
<sequence length="383" mass="42266">MNLVQAGGIFFVALVSTFIAWTYYTIVRYSYLTQFEYDPFGAVFNFCVFSTVVALLVWNYFKAFLTHPGRVPKSYRPFGYESVDCEGYYHFLQVLKEANAGGSASGGSSGGATATAPPQREQPPNEVGDEEKDALLSKEDHLDLSNPEDLARKLGIPRGPLPRFCKKCKVFKPNRAHHCSMCGECVLKMDHHCPWVGNCIGFFNYKYFVLFLFYVFIGEWWGLFTSYNHLHQCLTNVFSCVSFMLLINAIFSVSMAIAISGLGGFHLYLTFSNKTTIESGGSGVSMYSLGSLRKNLESVLGSEPWLWFLPTRVGNNGDGIFFPLYSSVQMEEGETERSEVEMASVGGGDSSEAASMIPAAIPPHSSHVQQRGGKGGADASNRV</sequence>
<dbReference type="GO" id="GO:0016020">
    <property type="term" value="C:membrane"/>
    <property type="evidence" value="ECO:0007669"/>
    <property type="project" value="UniProtKB-SubCell"/>
</dbReference>
<reference evidence="10" key="1">
    <citation type="submission" date="2021-01" db="EMBL/GenBank/DDBJ databases">
        <authorList>
            <person name="Corre E."/>
            <person name="Pelletier E."/>
            <person name="Niang G."/>
            <person name="Scheremetjew M."/>
            <person name="Finn R."/>
            <person name="Kale V."/>
            <person name="Holt S."/>
            <person name="Cochrane G."/>
            <person name="Meng A."/>
            <person name="Brown T."/>
            <person name="Cohen L."/>
        </authorList>
    </citation>
    <scope>NUCLEOTIDE SEQUENCE</scope>
    <source>
        <strain evidence="10">NIES-2562</strain>
    </source>
</reference>
<evidence type="ECO:0000256" key="7">
    <source>
        <dbReference type="RuleBase" id="RU079119"/>
    </source>
</evidence>
<accession>A0A7S3G8U0</accession>
<proteinExistence type="inferred from homology"/>
<dbReference type="EMBL" id="HBIB01029110">
    <property type="protein sequence ID" value="CAE0256712.1"/>
    <property type="molecule type" value="Transcribed_RNA"/>
</dbReference>
<feature type="region of interest" description="Disordered" evidence="8">
    <location>
        <begin position="102"/>
        <end position="132"/>
    </location>
</feature>
<dbReference type="PROSITE" id="PS50216">
    <property type="entry name" value="DHHC"/>
    <property type="match status" value="1"/>
</dbReference>
<evidence type="ECO:0000256" key="5">
    <source>
        <dbReference type="ARBA" id="ARBA00023136"/>
    </source>
</evidence>
<comment type="domain">
    <text evidence="7">The DHHC domain is required for palmitoyltransferase activity.</text>
</comment>
<evidence type="ECO:0000256" key="3">
    <source>
        <dbReference type="ARBA" id="ARBA00022692"/>
    </source>
</evidence>
<keyword evidence="6 7" id="KW-0012">Acyltransferase</keyword>
<dbReference type="GO" id="GO:0019706">
    <property type="term" value="F:protein-cysteine S-palmitoyltransferase activity"/>
    <property type="evidence" value="ECO:0007669"/>
    <property type="project" value="UniProtKB-EC"/>
</dbReference>
<evidence type="ECO:0000256" key="1">
    <source>
        <dbReference type="ARBA" id="ARBA00004141"/>
    </source>
</evidence>
<dbReference type="EC" id="2.3.1.225" evidence="7"/>
<evidence type="ECO:0000256" key="2">
    <source>
        <dbReference type="ARBA" id="ARBA00022679"/>
    </source>
</evidence>
<dbReference type="PANTHER" id="PTHR12246">
    <property type="entry name" value="PALMITOYLTRANSFERASE ZDHHC16"/>
    <property type="match status" value="1"/>
</dbReference>
<comment type="similarity">
    <text evidence="7">Belongs to the DHHC palmitoyltransferase family.</text>
</comment>
<name>A0A7S3G8U0_9EUKA</name>
<dbReference type="Pfam" id="PF01529">
    <property type="entry name" value="DHHC"/>
    <property type="match status" value="1"/>
</dbReference>
<feature type="transmembrane region" description="Helical" evidence="7">
    <location>
        <begin position="39"/>
        <end position="61"/>
    </location>
</feature>
<evidence type="ECO:0000256" key="6">
    <source>
        <dbReference type="ARBA" id="ARBA00023315"/>
    </source>
</evidence>
<feature type="transmembrane region" description="Helical" evidence="7">
    <location>
        <begin position="7"/>
        <end position="27"/>
    </location>
</feature>
<feature type="domain" description="Palmitoyltransferase DHHC" evidence="9">
    <location>
        <begin position="163"/>
        <end position="278"/>
    </location>
</feature>
<comment type="catalytic activity">
    <reaction evidence="7">
        <text>L-cysteinyl-[protein] + hexadecanoyl-CoA = S-hexadecanoyl-L-cysteinyl-[protein] + CoA</text>
        <dbReference type="Rhea" id="RHEA:36683"/>
        <dbReference type="Rhea" id="RHEA-COMP:10131"/>
        <dbReference type="Rhea" id="RHEA-COMP:11032"/>
        <dbReference type="ChEBI" id="CHEBI:29950"/>
        <dbReference type="ChEBI" id="CHEBI:57287"/>
        <dbReference type="ChEBI" id="CHEBI:57379"/>
        <dbReference type="ChEBI" id="CHEBI:74151"/>
        <dbReference type="EC" id="2.3.1.225"/>
    </reaction>
</comment>
<evidence type="ECO:0000256" key="4">
    <source>
        <dbReference type="ARBA" id="ARBA00022989"/>
    </source>
</evidence>
<evidence type="ECO:0000313" key="10">
    <source>
        <dbReference type="EMBL" id="CAE0256712.1"/>
    </source>
</evidence>
<dbReference type="AlphaFoldDB" id="A0A7S3G8U0"/>
<protein>
    <recommendedName>
        <fullName evidence="7">Palmitoyltransferase</fullName>
        <ecNumber evidence="7">2.3.1.225</ecNumber>
    </recommendedName>
</protein>